<reference evidence="8 9" key="1">
    <citation type="submission" date="2024-01" db="EMBL/GenBank/DDBJ databases">
        <authorList>
            <person name="Waweru B."/>
        </authorList>
    </citation>
    <scope>NUCLEOTIDE SEQUENCE [LARGE SCALE GENOMIC DNA]</scope>
</reference>
<dbReference type="GO" id="GO:0016020">
    <property type="term" value="C:membrane"/>
    <property type="evidence" value="ECO:0007669"/>
    <property type="project" value="UniProtKB-SubCell"/>
</dbReference>
<organism evidence="8 9">
    <name type="scientific">Dovyalis caffra</name>
    <dbReference type="NCBI Taxonomy" id="77055"/>
    <lineage>
        <taxon>Eukaryota</taxon>
        <taxon>Viridiplantae</taxon>
        <taxon>Streptophyta</taxon>
        <taxon>Embryophyta</taxon>
        <taxon>Tracheophyta</taxon>
        <taxon>Spermatophyta</taxon>
        <taxon>Magnoliopsida</taxon>
        <taxon>eudicotyledons</taxon>
        <taxon>Gunneridae</taxon>
        <taxon>Pentapetalae</taxon>
        <taxon>rosids</taxon>
        <taxon>fabids</taxon>
        <taxon>Malpighiales</taxon>
        <taxon>Salicaceae</taxon>
        <taxon>Flacourtieae</taxon>
        <taxon>Dovyalis</taxon>
    </lineage>
</organism>
<dbReference type="InterPro" id="IPR032675">
    <property type="entry name" value="LRR_dom_sf"/>
</dbReference>
<dbReference type="Gene3D" id="3.80.10.10">
    <property type="entry name" value="Ribonuclease Inhibitor"/>
    <property type="match status" value="1"/>
</dbReference>
<evidence type="ECO:0000256" key="3">
    <source>
        <dbReference type="ARBA" id="ARBA00022729"/>
    </source>
</evidence>
<dbReference type="InterPro" id="IPR001611">
    <property type="entry name" value="Leu-rich_rpt"/>
</dbReference>
<evidence type="ECO:0000256" key="2">
    <source>
        <dbReference type="ARBA" id="ARBA00022692"/>
    </source>
</evidence>
<dbReference type="PANTHER" id="PTHR48061:SF12">
    <property type="entry name" value="DISEASE RESISTANCE LIKE PROTEIN"/>
    <property type="match status" value="1"/>
</dbReference>
<dbReference type="InterPro" id="IPR046956">
    <property type="entry name" value="RLP23-like"/>
</dbReference>
<dbReference type="Pfam" id="PF00560">
    <property type="entry name" value="LRR_1"/>
    <property type="match status" value="1"/>
</dbReference>
<proteinExistence type="predicted"/>
<name>A0AAV1SX91_9ROSI</name>
<keyword evidence="2" id="KW-0812">Transmembrane</keyword>
<dbReference type="EMBL" id="CAWUPB010001199">
    <property type="protein sequence ID" value="CAK7357346.1"/>
    <property type="molecule type" value="Genomic_DNA"/>
</dbReference>
<evidence type="ECO:0000256" key="5">
    <source>
        <dbReference type="ARBA" id="ARBA00023136"/>
    </source>
</evidence>
<gene>
    <name evidence="8" type="ORF">DCAF_LOCUS27632</name>
</gene>
<evidence type="ECO:0000313" key="9">
    <source>
        <dbReference type="Proteomes" id="UP001314170"/>
    </source>
</evidence>
<keyword evidence="5" id="KW-0472">Membrane</keyword>
<evidence type="ECO:0000256" key="6">
    <source>
        <dbReference type="ARBA" id="ARBA00023170"/>
    </source>
</evidence>
<accession>A0AAV1SX91</accession>
<keyword evidence="6" id="KW-0675">Receptor</keyword>
<dbReference type="PANTHER" id="PTHR48061">
    <property type="entry name" value="LEUCINE-RICH REPEAT RECEPTOR PROTEIN KINASE EMS1-LIKE-RELATED"/>
    <property type="match status" value="1"/>
</dbReference>
<keyword evidence="9" id="KW-1185">Reference proteome</keyword>
<keyword evidence="4" id="KW-1133">Transmembrane helix</keyword>
<keyword evidence="7" id="KW-0325">Glycoprotein</keyword>
<sequence length="147" mass="15819">MVVTAAHGMVSSVMRIPAGHVVGLDLNSSCLYGSINSSSSLFHLVHLQKLNLAFNDFSGSQIPSAFGNLSELTNLLQLSNSLFFGQIPSEISKLSKISYLDLSSNYGQSSEKLLEIGMPDQRSLVQNLSNIEYLNLGSVDISSPIPD</sequence>
<dbReference type="AlphaFoldDB" id="A0AAV1SX91"/>
<evidence type="ECO:0000256" key="7">
    <source>
        <dbReference type="ARBA" id="ARBA00023180"/>
    </source>
</evidence>
<dbReference type="SUPFAM" id="SSF52058">
    <property type="entry name" value="L domain-like"/>
    <property type="match status" value="1"/>
</dbReference>
<evidence type="ECO:0000256" key="1">
    <source>
        <dbReference type="ARBA" id="ARBA00004479"/>
    </source>
</evidence>
<protein>
    <submittedName>
        <fullName evidence="8">Uncharacterized protein</fullName>
    </submittedName>
</protein>
<evidence type="ECO:0000313" key="8">
    <source>
        <dbReference type="EMBL" id="CAK7357346.1"/>
    </source>
</evidence>
<comment type="caution">
    <text evidence="8">The sequence shown here is derived from an EMBL/GenBank/DDBJ whole genome shotgun (WGS) entry which is preliminary data.</text>
</comment>
<keyword evidence="3" id="KW-0732">Signal</keyword>
<dbReference type="Proteomes" id="UP001314170">
    <property type="component" value="Unassembled WGS sequence"/>
</dbReference>
<comment type="subcellular location">
    <subcellularLocation>
        <location evidence="1">Membrane</location>
        <topology evidence="1">Single-pass type I membrane protein</topology>
    </subcellularLocation>
</comment>
<evidence type="ECO:0000256" key="4">
    <source>
        <dbReference type="ARBA" id="ARBA00022989"/>
    </source>
</evidence>